<evidence type="ECO:0000313" key="3">
    <source>
        <dbReference type="EMBL" id="CCI53806.1"/>
    </source>
</evidence>
<dbReference type="PANTHER" id="PTHR42942">
    <property type="entry name" value="6-O-METHYLGUANINE DNA METHYLTRANSFERASE"/>
    <property type="match status" value="1"/>
</dbReference>
<evidence type="ECO:0000313" key="4">
    <source>
        <dbReference type="Proteomes" id="UP000035720"/>
    </source>
</evidence>
<dbReference type="GO" id="GO:0032259">
    <property type="term" value="P:methylation"/>
    <property type="evidence" value="ECO:0007669"/>
    <property type="project" value="UniProtKB-KW"/>
</dbReference>
<evidence type="ECO:0000259" key="2">
    <source>
        <dbReference type="Pfam" id="PF01035"/>
    </source>
</evidence>
<keyword evidence="3" id="KW-0808">Transferase</keyword>
<comment type="caution">
    <text evidence="3">The sequence shown here is derived from an EMBL/GenBank/DDBJ whole genome shotgun (WGS) entry which is preliminary data.</text>
</comment>
<dbReference type="STRING" id="1193518.BN13_480028"/>
<dbReference type="Proteomes" id="UP000035720">
    <property type="component" value="Unassembled WGS sequence"/>
</dbReference>
<sequence>MADPREHDAVDPGTLKPVDDLALERILRAVEAVPPGRVVSYGDIAGLVGIGPRQVGWAMSHYGSNVTWWRVTNASGDLPAHLREEVRERWAREGILLKPNGLGCRIADYRADLAQLATDYERAVAGLT</sequence>
<accession>A0A077M8Z9</accession>
<keyword evidence="4" id="KW-1185">Reference proteome</keyword>
<dbReference type="GO" id="GO:0006281">
    <property type="term" value="P:DNA repair"/>
    <property type="evidence" value="ECO:0007669"/>
    <property type="project" value="InterPro"/>
</dbReference>
<name>A0A077M8Z9_9MICO</name>
<dbReference type="CDD" id="cd06445">
    <property type="entry name" value="ATase"/>
    <property type="match status" value="1"/>
</dbReference>
<dbReference type="GO" id="GO:0008168">
    <property type="term" value="F:methyltransferase activity"/>
    <property type="evidence" value="ECO:0007669"/>
    <property type="project" value="UniProtKB-KW"/>
</dbReference>
<dbReference type="InterPro" id="IPR052520">
    <property type="entry name" value="ATL_DNA_repair"/>
</dbReference>
<keyword evidence="1" id="KW-0227">DNA damage</keyword>
<keyword evidence="3" id="KW-0489">Methyltransferase</keyword>
<dbReference type="EMBL" id="CAJC01000159">
    <property type="protein sequence ID" value="CCI53806.1"/>
    <property type="molecule type" value="Genomic_DNA"/>
</dbReference>
<protein>
    <submittedName>
        <fullName evidence="3">Putative methyltransferase</fullName>
    </submittedName>
</protein>
<dbReference type="InterPro" id="IPR036217">
    <property type="entry name" value="MethylDNA_cys_MeTrfase_DNAb"/>
</dbReference>
<dbReference type="InterPro" id="IPR014048">
    <property type="entry name" value="MethylDNA_cys_MeTrfase_DNA-bd"/>
</dbReference>
<feature type="domain" description="Methylated-DNA-[protein]-cysteine S-methyltransferase DNA binding" evidence="2">
    <location>
        <begin position="24"/>
        <end position="81"/>
    </location>
</feature>
<gene>
    <name evidence="3" type="ORF">BN13_480028</name>
</gene>
<dbReference type="AlphaFoldDB" id="A0A077M8Z9"/>
<dbReference type="SUPFAM" id="SSF46767">
    <property type="entry name" value="Methylated DNA-protein cysteine methyltransferase, C-terminal domain"/>
    <property type="match status" value="1"/>
</dbReference>
<dbReference type="Pfam" id="PF01035">
    <property type="entry name" value="DNA_binding_1"/>
    <property type="match status" value="1"/>
</dbReference>
<proteinExistence type="predicted"/>
<reference evidence="3 4" key="1">
    <citation type="journal article" date="2013" name="ISME J.">
        <title>A metabolic model for members of the genus Tetrasphaera involved in enhanced biological phosphorus removal.</title>
        <authorList>
            <person name="Kristiansen R."/>
            <person name="Nguyen H.T.T."/>
            <person name="Saunders A.M."/>
            <person name="Nielsen J.L."/>
            <person name="Wimmer R."/>
            <person name="Le V.Q."/>
            <person name="McIlroy S.J."/>
            <person name="Petrovski S."/>
            <person name="Seviour R.J."/>
            <person name="Calteau A."/>
            <person name="Nielsen K.L."/>
            <person name="Nielsen P.H."/>
        </authorList>
    </citation>
    <scope>NUCLEOTIDE SEQUENCE [LARGE SCALE GENOMIC DNA]</scope>
    <source>
        <strain evidence="3 4">Ben 74</strain>
    </source>
</reference>
<organism evidence="3 4">
    <name type="scientific">Nostocoides jenkinsii Ben 74</name>
    <dbReference type="NCBI Taxonomy" id="1193518"/>
    <lineage>
        <taxon>Bacteria</taxon>
        <taxon>Bacillati</taxon>
        <taxon>Actinomycetota</taxon>
        <taxon>Actinomycetes</taxon>
        <taxon>Micrococcales</taxon>
        <taxon>Intrasporangiaceae</taxon>
        <taxon>Nostocoides</taxon>
    </lineage>
</organism>
<evidence type="ECO:0000256" key="1">
    <source>
        <dbReference type="ARBA" id="ARBA00022763"/>
    </source>
</evidence>
<dbReference type="PANTHER" id="PTHR42942:SF1">
    <property type="entry name" value="ALKYLTRANSFERASE-LIKE PROTEIN 1"/>
    <property type="match status" value="1"/>
</dbReference>
<dbReference type="RefSeq" id="WP_235433999.1">
    <property type="nucleotide sequence ID" value="NZ_HF571038.1"/>
</dbReference>
<dbReference type="Gene3D" id="1.10.10.10">
    <property type="entry name" value="Winged helix-like DNA-binding domain superfamily/Winged helix DNA-binding domain"/>
    <property type="match status" value="1"/>
</dbReference>
<dbReference type="InterPro" id="IPR036388">
    <property type="entry name" value="WH-like_DNA-bd_sf"/>
</dbReference>